<dbReference type="EMBL" id="PCWS01000092">
    <property type="protein sequence ID" value="PIR08202.1"/>
    <property type="molecule type" value="Genomic_DNA"/>
</dbReference>
<dbReference type="PANTHER" id="PTHR43179">
    <property type="entry name" value="RHAMNOSYLTRANSFERASE WBBL"/>
    <property type="match status" value="1"/>
</dbReference>
<protein>
    <submittedName>
        <fullName evidence="4">Glycosyl transferase</fullName>
    </submittedName>
</protein>
<evidence type="ECO:0000313" key="5">
    <source>
        <dbReference type="Proteomes" id="UP000230707"/>
    </source>
</evidence>
<keyword evidence="3 4" id="KW-0808">Transferase</keyword>
<sequence>MVKTAVIIIHFKNISDTFDCLDSLSKCNYDKEQLMKIVVLNSSVDSVIKEKLQKKYSGVIVLNNNNNLGFSGGNNVGIQKALQNGCKYLILLNNDTIVDSHLLKDMILMAESANKIGLISPKIYFAHGFEYHKNRYKDDERGKIIWYAGGQIDWNNIYVRHRGVDEFDFGQYDKAVQTDFATGCCMLISRDLIEHIGLLDEKYFLYYEDVDYSIRAIKAGFKIYYLPKAHIWHKNASSSGKPGSKLHIYYQERNRLYFGFKYASIKTKKSLIFDSLRILFKGNVYRDAIVDYYSGRMGYKNI</sequence>
<evidence type="ECO:0000256" key="2">
    <source>
        <dbReference type="ARBA" id="ARBA00022676"/>
    </source>
</evidence>
<comment type="caution">
    <text evidence="4">The sequence shown here is derived from an EMBL/GenBank/DDBJ whole genome shotgun (WGS) entry which is preliminary data.</text>
</comment>
<keyword evidence="2" id="KW-0328">Glycosyltransferase</keyword>
<reference evidence="4 5" key="1">
    <citation type="submission" date="2017-09" db="EMBL/GenBank/DDBJ databases">
        <title>Depth-based differentiation of microbial function through sediment-hosted aquifers and enrichment of novel symbionts in the deep terrestrial subsurface.</title>
        <authorList>
            <person name="Probst A.J."/>
            <person name="Ladd B."/>
            <person name="Jarett J.K."/>
            <person name="Geller-Mcgrath D.E."/>
            <person name="Sieber C.M."/>
            <person name="Emerson J.B."/>
            <person name="Anantharaman K."/>
            <person name="Thomas B.C."/>
            <person name="Malmstrom R."/>
            <person name="Stieglmeier M."/>
            <person name="Klingl A."/>
            <person name="Woyke T."/>
            <person name="Ryan C.M."/>
            <person name="Banfield J.F."/>
        </authorList>
    </citation>
    <scope>NUCLEOTIDE SEQUENCE [LARGE SCALE GENOMIC DNA]</scope>
    <source>
        <strain evidence="4">CG11_big_fil_rev_8_21_14_0_20_37_11</strain>
    </source>
</reference>
<accession>A0A2H0NH37</accession>
<comment type="similarity">
    <text evidence="1">Belongs to the glycosyltransferase 2 family.</text>
</comment>
<evidence type="ECO:0000313" key="4">
    <source>
        <dbReference type="EMBL" id="PIR08202.1"/>
    </source>
</evidence>
<evidence type="ECO:0000256" key="3">
    <source>
        <dbReference type="ARBA" id="ARBA00022679"/>
    </source>
</evidence>
<organism evidence="4 5">
    <name type="scientific">Candidatus Gottesmanbacteria bacterium CG11_big_fil_rev_8_21_14_0_20_37_11</name>
    <dbReference type="NCBI Taxonomy" id="1974575"/>
    <lineage>
        <taxon>Bacteria</taxon>
        <taxon>Candidatus Gottesmaniibacteriota</taxon>
    </lineage>
</organism>
<evidence type="ECO:0000256" key="1">
    <source>
        <dbReference type="ARBA" id="ARBA00006739"/>
    </source>
</evidence>
<name>A0A2H0NH37_9BACT</name>
<proteinExistence type="inferred from homology"/>
<dbReference type="GO" id="GO:0016757">
    <property type="term" value="F:glycosyltransferase activity"/>
    <property type="evidence" value="ECO:0007669"/>
    <property type="project" value="UniProtKB-KW"/>
</dbReference>
<dbReference type="AlphaFoldDB" id="A0A2H0NH37"/>
<dbReference type="SUPFAM" id="SSF53448">
    <property type="entry name" value="Nucleotide-diphospho-sugar transferases"/>
    <property type="match status" value="1"/>
</dbReference>
<gene>
    <name evidence="4" type="ORF">COV53_04190</name>
</gene>
<dbReference type="Pfam" id="PF13641">
    <property type="entry name" value="Glyco_tranf_2_3"/>
    <property type="match status" value="1"/>
</dbReference>
<dbReference type="PANTHER" id="PTHR43179:SF12">
    <property type="entry name" value="GALACTOFURANOSYLTRANSFERASE GLFT2"/>
    <property type="match status" value="1"/>
</dbReference>
<dbReference type="Gene3D" id="3.90.550.10">
    <property type="entry name" value="Spore Coat Polysaccharide Biosynthesis Protein SpsA, Chain A"/>
    <property type="match status" value="1"/>
</dbReference>
<dbReference type="InterPro" id="IPR029044">
    <property type="entry name" value="Nucleotide-diphossugar_trans"/>
</dbReference>
<dbReference type="Proteomes" id="UP000230707">
    <property type="component" value="Unassembled WGS sequence"/>
</dbReference>